<protein>
    <submittedName>
        <fullName evidence="2">F-box domain-containing protein</fullName>
    </submittedName>
</protein>
<dbReference type="Gene3D" id="1.20.1280.50">
    <property type="match status" value="1"/>
</dbReference>
<dbReference type="InterPro" id="IPR001810">
    <property type="entry name" value="F-box_dom"/>
</dbReference>
<evidence type="ECO:0000313" key="2">
    <source>
        <dbReference type="EMBL" id="KAF5756854.1"/>
    </source>
</evidence>
<dbReference type="EMBL" id="MNCJ02000332">
    <property type="protein sequence ID" value="KAF5756854.1"/>
    <property type="molecule type" value="Genomic_DNA"/>
</dbReference>
<dbReference type="Proteomes" id="UP000215914">
    <property type="component" value="Unassembled WGS sequence"/>
</dbReference>
<proteinExistence type="predicted"/>
<dbReference type="InterPro" id="IPR055336">
    <property type="entry name" value="At4g00755-like"/>
</dbReference>
<reference evidence="2" key="1">
    <citation type="journal article" date="2017" name="Nature">
        <title>The sunflower genome provides insights into oil metabolism, flowering and Asterid evolution.</title>
        <authorList>
            <person name="Badouin H."/>
            <person name="Gouzy J."/>
            <person name="Grassa C.J."/>
            <person name="Murat F."/>
            <person name="Staton S.E."/>
            <person name="Cottret L."/>
            <person name="Lelandais-Briere C."/>
            <person name="Owens G.L."/>
            <person name="Carrere S."/>
            <person name="Mayjonade B."/>
            <person name="Legrand L."/>
            <person name="Gill N."/>
            <person name="Kane N.C."/>
            <person name="Bowers J.E."/>
            <person name="Hubner S."/>
            <person name="Bellec A."/>
            <person name="Berard A."/>
            <person name="Berges H."/>
            <person name="Blanchet N."/>
            <person name="Boniface M.C."/>
            <person name="Brunel D."/>
            <person name="Catrice O."/>
            <person name="Chaidir N."/>
            <person name="Claudel C."/>
            <person name="Donnadieu C."/>
            <person name="Faraut T."/>
            <person name="Fievet G."/>
            <person name="Helmstetter N."/>
            <person name="King M."/>
            <person name="Knapp S.J."/>
            <person name="Lai Z."/>
            <person name="Le Paslier M.C."/>
            <person name="Lippi Y."/>
            <person name="Lorenzon L."/>
            <person name="Mandel J.R."/>
            <person name="Marage G."/>
            <person name="Marchand G."/>
            <person name="Marquand E."/>
            <person name="Bret-Mestries E."/>
            <person name="Morien E."/>
            <person name="Nambeesan S."/>
            <person name="Nguyen T."/>
            <person name="Pegot-Espagnet P."/>
            <person name="Pouilly N."/>
            <person name="Raftis F."/>
            <person name="Sallet E."/>
            <person name="Schiex T."/>
            <person name="Thomas J."/>
            <person name="Vandecasteele C."/>
            <person name="Vares D."/>
            <person name="Vear F."/>
            <person name="Vautrin S."/>
            <person name="Crespi M."/>
            <person name="Mangin B."/>
            <person name="Burke J.M."/>
            <person name="Salse J."/>
            <person name="Munos S."/>
            <person name="Vincourt P."/>
            <person name="Rieseberg L.H."/>
            <person name="Langlade N.B."/>
        </authorList>
    </citation>
    <scope>NUCLEOTIDE SEQUENCE</scope>
    <source>
        <tissue evidence="2">Leaves</tissue>
    </source>
</reference>
<dbReference type="AlphaFoldDB" id="A0A9K3DJZ1"/>
<evidence type="ECO:0000259" key="1">
    <source>
        <dbReference type="SMART" id="SM00256"/>
    </source>
</evidence>
<evidence type="ECO:0000313" key="3">
    <source>
        <dbReference type="Proteomes" id="UP000215914"/>
    </source>
</evidence>
<keyword evidence="3" id="KW-1185">Reference proteome</keyword>
<comment type="caution">
    <text evidence="2">The sequence shown here is derived from an EMBL/GenBank/DDBJ whole genome shotgun (WGS) entry which is preliminary data.</text>
</comment>
<reference evidence="2" key="2">
    <citation type="submission" date="2020-06" db="EMBL/GenBank/DDBJ databases">
        <title>Helianthus annuus Genome sequencing and assembly Release 2.</title>
        <authorList>
            <person name="Gouzy J."/>
            <person name="Langlade N."/>
            <person name="Munos S."/>
        </authorList>
    </citation>
    <scope>NUCLEOTIDE SEQUENCE</scope>
    <source>
        <tissue evidence="2">Leaves</tissue>
    </source>
</reference>
<dbReference type="PANTHER" id="PTHR39741:SF14">
    <property type="entry name" value="F-BOX DOMAIN-CONTAINING PROTEIN"/>
    <property type="match status" value="1"/>
</dbReference>
<dbReference type="Pfam" id="PF12937">
    <property type="entry name" value="F-box-like"/>
    <property type="match status" value="1"/>
</dbReference>
<accession>A0A9K3DJZ1</accession>
<feature type="domain" description="F-box" evidence="1">
    <location>
        <begin position="11"/>
        <end position="52"/>
    </location>
</feature>
<dbReference type="PANTHER" id="PTHR39741">
    <property type="entry name" value="F-BOX DOMAIN CONTAINING PROTEIN, EXPRESSED"/>
    <property type="match status" value="1"/>
</dbReference>
<sequence>MGTHVDFLECLEPDVALEILTCLDDSADLLRASAVSQHWQHIVVSNGLCKQLCIRTFPQLATITRVVEPSHDNSGKSDHRAYASLLRAITTFPLTNCIANPVSASSTSDNPAESIWNTLRRGFYWSRWFGYPIYSSGFVRFRMGHPKSWKELNYDFIKAQECADDKFIWTYTSPMFPVAQENCLQTFNLPAPVVCIGGYLQIELLGRVAKGCDDKYYVW</sequence>
<name>A0A9K3DJZ1_HELAN</name>
<dbReference type="SMART" id="SM00256">
    <property type="entry name" value="FBOX"/>
    <property type="match status" value="1"/>
</dbReference>
<organism evidence="2 3">
    <name type="scientific">Helianthus annuus</name>
    <name type="common">Common sunflower</name>
    <dbReference type="NCBI Taxonomy" id="4232"/>
    <lineage>
        <taxon>Eukaryota</taxon>
        <taxon>Viridiplantae</taxon>
        <taxon>Streptophyta</taxon>
        <taxon>Embryophyta</taxon>
        <taxon>Tracheophyta</taxon>
        <taxon>Spermatophyta</taxon>
        <taxon>Magnoliopsida</taxon>
        <taxon>eudicotyledons</taxon>
        <taxon>Gunneridae</taxon>
        <taxon>Pentapetalae</taxon>
        <taxon>asterids</taxon>
        <taxon>campanulids</taxon>
        <taxon>Asterales</taxon>
        <taxon>Asteraceae</taxon>
        <taxon>Asteroideae</taxon>
        <taxon>Heliantheae alliance</taxon>
        <taxon>Heliantheae</taxon>
        <taxon>Helianthus</taxon>
    </lineage>
</organism>
<dbReference type="SUPFAM" id="SSF81383">
    <property type="entry name" value="F-box domain"/>
    <property type="match status" value="1"/>
</dbReference>
<dbReference type="Gramene" id="mRNA:HanXRQr2_Chr17g0819731">
    <property type="protein sequence ID" value="mRNA:HanXRQr2_Chr17g0819731"/>
    <property type="gene ID" value="HanXRQr2_Chr17g0819731"/>
</dbReference>
<gene>
    <name evidence="2" type="ORF">HanXRQr2_Chr17g0819731</name>
</gene>
<dbReference type="InterPro" id="IPR036047">
    <property type="entry name" value="F-box-like_dom_sf"/>
</dbReference>